<reference evidence="3" key="1">
    <citation type="journal article" date="2011" name="Nature">
        <title>Genome sequence and analysis of the tuber crop potato.</title>
        <authorList>
            <consortium name="The Potato Genome Sequencing Consortium"/>
        </authorList>
    </citation>
    <scope>NUCLEOTIDE SEQUENCE [LARGE SCALE GENOMIC DNA]</scope>
    <source>
        <strain evidence="3">cv. DM1-3 516 R44</strain>
    </source>
</reference>
<evidence type="ECO:0000313" key="3">
    <source>
        <dbReference type="Proteomes" id="UP000011115"/>
    </source>
</evidence>
<dbReference type="EnsemblPlants" id="PGSC0003DMT400086834">
    <property type="protein sequence ID" value="PGSC0003DMT400086834"/>
    <property type="gene ID" value="PGSC0003DMG400036405"/>
</dbReference>
<dbReference type="AlphaFoldDB" id="M1DCL1"/>
<keyword evidence="3" id="KW-1185">Reference proteome</keyword>
<dbReference type="PaxDb" id="4113-PGSC0003DMT400086834"/>
<organism evidence="2 3">
    <name type="scientific">Solanum tuberosum</name>
    <name type="common">Potato</name>
    <dbReference type="NCBI Taxonomy" id="4113"/>
    <lineage>
        <taxon>Eukaryota</taxon>
        <taxon>Viridiplantae</taxon>
        <taxon>Streptophyta</taxon>
        <taxon>Embryophyta</taxon>
        <taxon>Tracheophyta</taxon>
        <taxon>Spermatophyta</taxon>
        <taxon>Magnoliopsida</taxon>
        <taxon>eudicotyledons</taxon>
        <taxon>Gunneridae</taxon>
        <taxon>Pentapetalae</taxon>
        <taxon>asterids</taxon>
        <taxon>lamiids</taxon>
        <taxon>Solanales</taxon>
        <taxon>Solanaceae</taxon>
        <taxon>Solanoideae</taxon>
        <taxon>Solaneae</taxon>
        <taxon>Solanum</taxon>
    </lineage>
</organism>
<accession>M1DCL1</accession>
<dbReference type="InParanoid" id="M1DCL1"/>
<dbReference type="Gramene" id="PGSC0003DMT400086834">
    <property type="protein sequence ID" value="PGSC0003DMT400086834"/>
    <property type="gene ID" value="PGSC0003DMG400036405"/>
</dbReference>
<evidence type="ECO:0000313" key="2">
    <source>
        <dbReference type="EnsemblPlants" id="PGSC0003DMT400086834"/>
    </source>
</evidence>
<feature type="compositionally biased region" description="Low complexity" evidence="1">
    <location>
        <begin position="101"/>
        <end position="112"/>
    </location>
</feature>
<feature type="region of interest" description="Disordered" evidence="1">
    <location>
        <begin position="88"/>
        <end position="124"/>
    </location>
</feature>
<dbReference type="HOGENOM" id="CLU_1186734_0_0_1"/>
<protein>
    <submittedName>
        <fullName evidence="2">Uncharacterized protein</fullName>
    </submittedName>
</protein>
<dbReference type="Proteomes" id="UP000011115">
    <property type="component" value="Unassembled WGS sequence"/>
</dbReference>
<sequence length="234" mass="25918">MFNHTTLKLSTLTTPWTPTNHLLKKFSILDLISHLIISPLGLKLTLESYGPIPSSLNWFTSSFTLTPGRSLSHDYGTLRKQLSNHHKNNAISGKTKPGPPLVSLSPSPFPVKSKPPKPSKQQRLNLSGEIATPTRAPNSHDQTSSTSSLLEIEPDPFLFPFHGFFSTFAGYQRVSLRRTKPHLHSPFFPATRPPKQVVSELNAQLNDELESSRDPASIITRKGATGTLQLQRNP</sequence>
<proteinExistence type="predicted"/>
<name>M1DCL1_SOLTU</name>
<feature type="region of interest" description="Disordered" evidence="1">
    <location>
        <begin position="210"/>
        <end position="234"/>
    </location>
</feature>
<evidence type="ECO:0000256" key="1">
    <source>
        <dbReference type="SAM" id="MobiDB-lite"/>
    </source>
</evidence>
<reference evidence="2" key="2">
    <citation type="submission" date="2015-06" db="UniProtKB">
        <authorList>
            <consortium name="EnsemblPlants"/>
        </authorList>
    </citation>
    <scope>IDENTIFICATION</scope>
    <source>
        <strain evidence="2">DM1-3 516 R44</strain>
    </source>
</reference>